<dbReference type="PANTHER" id="PTHR11603:SF132">
    <property type="entry name" value="C2H2-TYPE DOMAIN-CONTAINING PROTEIN"/>
    <property type="match status" value="1"/>
</dbReference>
<protein>
    <recommendedName>
        <fullName evidence="1">magnesium chelatase</fullName>
        <ecNumber evidence="1">6.6.1.1</ecNumber>
    </recommendedName>
</protein>
<comment type="pathway">
    <text evidence="2">Porphyrin-containing compound metabolism.</text>
</comment>
<dbReference type="GO" id="GO:0016851">
    <property type="term" value="F:magnesium chelatase activity"/>
    <property type="evidence" value="ECO:0007669"/>
    <property type="project" value="UniProtKB-EC"/>
</dbReference>
<proteinExistence type="predicted"/>
<dbReference type="Proteomes" id="UP000799424">
    <property type="component" value="Unassembled WGS sequence"/>
</dbReference>
<dbReference type="AlphaFoldDB" id="A0A6A7A0I1"/>
<dbReference type="InterPro" id="IPR052041">
    <property type="entry name" value="Nucleic_acid_metab_PIN/TRAM"/>
</dbReference>
<accession>A0A6A7A0I1</accession>
<dbReference type="OrthoDB" id="444631at2759"/>
<sequence length="371" mass="40588">MMEEAEDRIALRVQALSDLELAVLICLVAEQHCIIEADAESTKDVAEELKLIAGGVFGLTCAVLECNEHTTLDDFGSSILVTEDGDDYFNSKFVRPKGEFSSMSESPRSSNRRISKSPRPFSPQDSGRIANIVIAKNLNAASSQVQIQALELMRGKRNFSRTAVHAAPRPFLFIALNSSEISRMAVHLNDQFFISHKHQDDDGLPNLEDLNAKELPSDDDASTSSVVHTPPFAHAKAKSQAIWFSSEDLALLTSRMADVKISSEVRAYLHNIVVFMRLHRAVAGGISALATRHFNTLAHALAPLHGLDYISPSLVALAAGKIYPHRIIITAPENERSMQWGSSLEAVKAVLDGVTVEEVVEEVLQSVEVPL</sequence>
<evidence type="ECO:0000256" key="3">
    <source>
        <dbReference type="SAM" id="MobiDB-lite"/>
    </source>
</evidence>
<dbReference type="PANTHER" id="PTHR11603">
    <property type="entry name" value="AAA FAMILY ATPASE"/>
    <property type="match status" value="1"/>
</dbReference>
<name>A0A6A7A0I1_9PLEO</name>
<feature type="region of interest" description="Disordered" evidence="3">
    <location>
        <begin position="98"/>
        <end position="124"/>
    </location>
</feature>
<keyword evidence="6" id="KW-1185">Reference proteome</keyword>
<evidence type="ECO:0000256" key="2">
    <source>
        <dbReference type="ARBA" id="ARBA00023444"/>
    </source>
</evidence>
<dbReference type="EC" id="6.6.1.1" evidence="1"/>
<dbReference type="Gene3D" id="1.10.8.80">
    <property type="entry name" value="Magnesium chelatase subunit I, C-Terminal domain"/>
    <property type="match status" value="1"/>
</dbReference>
<evidence type="ECO:0000313" key="6">
    <source>
        <dbReference type="Proteomes" id="UP000799424"/>
    </source>
</evidence>
<feature type="region of interest" description="Disordered" evidence="3">
    <location>
        <begin position="204"/>
        <end position="226"/>
    </location>
</feature>
<evidence type="ECO:0000259" key="4">
    <source>
        <dbReference type="Pfam" id="PF17863"/>
    </source>
</evidence>
<reference evidence="5" key="1">
    <citation type="journal article" date="2020" name="Stud. Mycol.">
        <title>101 Dothideomycetes genomes: a test case for predicting lifestyles and emergence of pathogens.</title>
        <authorList>
            <person name="Haridas S."/>
            <person name="Albert R."/>
            <person name="Binder M."/>
            <person name="Bloem J."/>
            <person name="Labutti K."/>
            <person name="Salamov A."/>
            <person name="Andreopoulos B."/>
            <person name="Baker S."/>
            <person name="Barry K."/>
            <person name="Bills G."/>
            <person name="Bluhm B."/>
            <person name="Cannon C."/>
            <person name="Castanera R."/>
            <person name="Culley D."/>
            <person name="Daum C."/>
            <person name="Ezra D."/>
            <person name="Gonzalez J."/>
            <person name="Henrissat B."/>
            <person name="Kuo A."/>
            <person name="Liang C."/>
            <person name="Lipzen A."/>
            <person name="Lutzoni F."/>
            <person name="Magnuson J."/>
            <person name="Mondo S."/>
            <person name="Nolan M."/>
            <person name="Ohm R."/>
            <person name="Pangilinan J."/>
            <person name="Park H.-J."/>
            <person name="Ramirez L."/>
            <person name="Alfaro M."/>
            <person name="Sun H."/>
            <person name="Tritt A."/>
            <person name="Yoshinaga Y."/>
            <person name="Zwiers L.-H."/>
            <person name="Turgeon B."/>
            <person name="Goodwin S."/>
            <person name="Spatafora J."/>
            <person name="Crous P."/>
            <person name="Grigoriev I."/>
        </authorList>
    </citation>
    <scope>NUCLEOTIDE SEQUENCE</scope>
    <source>
        <strain evidence="5">CBS 113818</strain>
    </source>
</reference>
<gene>
    <name evidence="5" type="ORF">CC86DRAFT_394819</name>
</gene>
<dbReference type="Pfam" id="PF17863">
    <property type="entry name" value="AAA_lid_2"/>
    <property type="match status" value="1"/>
</dbReference>
<evidence type="ECO:0000313" key="5">
    <source>
        <dbReference type="EMBL" id="KAF2826055.1"/>
    </source>
</evidence>
<evidence type="ECO:0000256" key="1">
    <source>
        <dbReference type="ARBA" id="ARBA00012825"/>
    </source>
</evidence>
<dbReference type="InterPro" id="IPR041628">
    <property type="entry name" value="ChlI/MoxR_AAA_lid"/>
</dbReference>
<organism evidence="5 6">
    <name type="scientific">Ophiobolus disseminans</name>
    <dbReference type="NCBI Taxonomy" id="1469910"/>
    <lineage>
        <taxon>Eukaryota</taxon>
        <taxon>Fungi</taxon>
        <taxon>Dikarya</taxon>
        <taxon>Ascomycota</taxon>
        <taxon>Pezizomycotina</taxon>
        <taxon>Dothideomycetes</taxon>
        <taxon>Pleosporomycetidae</taxon>
        <taxon>Pleosporales</taxon>
        <taxon>Pleosporineae</taxon>
        <taxon>Phaeosphaeriaceae</taxon>
        <taxon>Ophiobolus</taxon>
    </lineage>
</organism>
<feature type="domain" description="ChlI/MoxR AAA lid" evidence="4">
    <location>
        <begin position="276"/>
        <end position="336"/>
    </location>
</feature>
<dbReference type="EMBL" id="MU006227">
    <property type="protein sequence ID" value="KAF2826055.1"/>
    <property type="molecule type" value="Genomic_DNA"/>
</dbReference>